<dbReference type="EMBL" id="BARS01026757">
    <property type="protein sequence ID" value="GAG04186.1"/>
    <property type="molecule type" value="Genomic_DNA"/>
</dbReference>
<sequence>ASLGPSTFVENPLQITPFYAKQTQFPKKSNERKSI</sequence>
<protein>
    <submittedName>
        <fullName evidence="1">Uncharacterized protein</fullName>
    </submittedName>
</protein>
<evidence type="ECO:0000313" key="1">
    <source>
        <dbReference type="EMBL" id="GAG04186.1"/>
    </source>
</evidence>
<organism evidence="1">
    <name type="scientific">marine sediment metagenome</name>
    <dbReference type="NCBI Taxonomy" id="412755"/>
    <lineage>
        <taxon>unclassified sequences</taxon>
        <taxon>metagenomes</taxon>
        <taxon>ecological metagenomes</taxon>
    </lineage>
</organism>
<proteinExistence type="predicted"/>
<gene>
    <name evidence="1" type="ORF">S01H1_42123</name>
</gene>
<comment type="caution">
    <text evidence="1">The sequence shown here is derived from an EMBL/GenBank/DDBJ whole genome shotgun (WGS) entry which is preliminary data.</text>
</comment>
<accession>X0VUG2</accession>
<feature type="non-terminal residue" evidence="1">
    <location>
        <position position="1"/>
    </location>
</feature>
<dbReference type="AlphaFoldDB" id="X0VUG2"/>
<reference evidence="1" key="1">
    <citation type="journal article" date="2014" name="Front. Microbiol.">
        <title>High frequency of phylogenetically diverse reductive dehalogenase-homologous genes in deep subseafloor sedimentary metagenomes.</title>
        <authorList>
            <person name="Kawai M."/>
            <person name="Futagami T."/>
            <person name="Toyoda A."/>
            <person name="Takaki Y."/>
            <person name="Nishi S."/>
            <person name="Hori S."/>
            <person name="Arai W."/>
            <person name="Tsubouchi T."/>
            <person name="Morono Y."/>
            <person name="Uchiyama I."/>
            <person name="Ito T."/>
            <person name="Fujiyama A."/>
            <person name="Inagaki F."/>
            <person name="Takami H."/>
        </authorList>
    </citation>
    <scope>NUCLEOTIDE SEQUENCE</scope>
    <source>
        <strain evidence="1">Expedition CK06-06</strain>
    </source>
</reference>
<name>X0VUG2_9ZZZZ</name>